<gene>
    <name evidence="5" type="primary">recX</name>
    <name evidence="9" type="ORF">BME96_03235</name>
</gene>
<dbReference type="Pfam" id="PF21982">
    <property type="entry name" value="RecX_HTH1"/>
    <property type="match status" value="1"/>
</dbReference>
<feature type="domain" description="RecX third three-helical" evidence="7">
    <location>
        <begin position="215"/>
        <end position="263"/>
    </location>
</feature>
<dbReference type="AlphaFoldDB" id="A0AAC9IW24"/>
<dbReference type="Pfam" id="PF21981">
    <property type="entry name" value="RecX_HTH3"/>
    <property type="match status" value="2"/>
</dbReference>
<evidence type="ECO:0000313" key="10">
    <source>
        <dbReference type="Proteomes" id="UP000182945"/>
    </source>
</evidence>
<dbReference type="GO" id="GO:0005737">
    <property type="term" value="C:cytoplasm"/>
    <property type="evidence" value="ECO:0007669"/>
    <property type="project" value="UniProtKB-SubCell"/>
</dbReference>
<dbReference type="HAMAP" id="MF_01114">
    <property type="entry name" value="RecX"/>
    <property type="match status" value="1"/>
</dbReference>
<feature type="domain" description="RecX first three-helical" evidence="8">
    <location>
        <begin position="66"/>
        <end position="104"/>
    </location>
</feature>
<dbReference type="Proteomes" id="UP000182945">
    <property type="component" value="Chromosome"/>
</dbReference>
<dbReference type="NCBIfam" id="NF010733">
    <property type="entry name" value="PRK14135.1"/>
    <property type="match status" value="1"/>
</dbReference>
<dbReference type="EMBL" id="CP017962">
    <property type="protein sequence ID" value="APC47256.1"/>
    <property type="molecule type" value="Genomic_DNA"/>
</dbReference>
<comment type="function">
    <text evidence="5">Modulates RecA activity.</text>
</comment>
<dbReference type="PANTHER" id="PTHR33602:SF1">
    <property type="entry name" value="REGULATORY PROTEIN RECX FAMILY PROTEIN"/>
    <property type="match status" value="1"/>
</dbReference>
<evidence type="ECO:0000256" key="3">
    <source>
        <dbReference type="ARBA" id="ARBA00018111"/>
    </source>
</evidence>
<dbReference type="InterPro" id="IPR053926">
    <property type="entry name" value="RecX_HTH_1st"/>
</dbReference>
<dbReference type="GO" id="GO:0006282">
    <property type="term" value="P:regulation of DNA repair"/>
    <property type="evidence" value="ECO:0007669"/>
    <property type="project" value="UniProtKB-UniRule"/>
</dbReference>
<evidence type="ECO:0000256" key="2">
    <source>
        <dbReference type="ARBA" id="ARBA00009695"/>
    </source>
</evidence>
<protein>
    <recommendedName>
        <fullName evidence="3 5">Regulatory protein RecX</fullName>
    </recommendedName>
</protein>
<comment type="subcellular location">
    <subcellularLocation>
        <location evidence="1 5">Cytoplasm</location>
    </subcellularLocation>
</comment>
<dbReference type="GeneID" id="71513398"/>
<proteinExistence type="inferred from homology"/>
<dbReference type="InterPro" id="IPR053924">
    <property type="entry name" value="RecX_HTH_2nd"/>
</dbReference>
<dbReference type="Gene3D" id="1.10.10.10">
    <property type="entry name" value="Winged helix-like DNA-binding domain superfamily/Winged helix DNA-binding domain"/>
    <property type="match status" value="4"/>
</dbReference>
<feature type="domain" description="RecX second three-helical" evidence="6">
    <location>
        <begin position="111"/>
        <end position="151"/>
    </location>
</feature>
<organism evidence="9 10">
    <name type="scientific">Virgibacillus halodenitrificans</name>
    <name type="common">Bacillus halodenitrificans</name>
    <dbReference type="NCBI Taxonomy" id="1482"/>
    <lineage>
        <taxon>Bacteria</taxon>
        <taxon>Bacillati</taxon>
        <taxon>Bacillota</taxon>
        <taxon>Bacilli</taxon>
        <taxon>Bacillales</taxon>
        <taxon>Bacillaceae</taxon>
        <taxon>Virgibacillus</taxon>
    </lineage>
</organism>
<keyword evidence="4 5" id="KW-0963">Cytoplasm</keyword>
<feature type="domain" description="RecX third three-helical" evidence="7">
    <location>
        <begin position="158"/>
        <end position="205"/>
    </location>
</feature>
<evidence type="ECO:0000256" key="1">
    <source>
        <dbReference type="ARBA" id="ARBA00004496"/>
    </source>
</evidence>
<dbReference type="InterPro" id="IPR036388">
    <property type="entry name" value="WH-like_DNA-bd_sf"/>
</dbReference>
<evidence type="ECO:0000313" key="9">
    <source>
        <dbReference type="EMBL" id="APC47256.1"/>
    </source>
</evidence>
<dbReference type="InterPro" id="IPR053925">
    <property type="entry name" value="RecX_HTH_3rd"/>
</dbReference>
<dbReference type="Pfam" id="PF02631">
    <property type="entry name" value="RecX_HTH2"/>
    <property type="match status" value="1"/>
</dbReference>
<evidence type="ECO:0000259" key="7">
    <source>
        <dbReference type="Pfam" id="PF21981"/>
    </source>
</evidence>
<dbReference type="RefSeq" id="WP_071648260.1">
    <property type="nucleotide sequence ID" value="NZ_CP017962.1"/>
</dbReference>
<comment type="similarity">
    <text evidence="2 5">Belongs to the RecX family.</text>
</comment>
<evidence type="ECO:0000259" key="6">
    <source>
        <dbReference type="Pfam" id="PF02631"/>
    </source>
</evidence>
<reference evidence="9 10" key="1">
    <citation type="submission" date="2016-11" db="EMBL/GenBank/DDBJ databases">
        <title>Complete genome sequencing of Virgibacillus halodenitrificans PDB-F2.</title>
        <authorList>
            <person name="Sun Z."/>
            <person name="Zhou Y."/>
            <person name="Li H."/>
        </authorList>
    </citation>
    <scope>NUCLEOTIDE SEQUENCE [LARGE SCALE GENOMIC DNA]</scope>
    <source>
        <strain evidence="9 10">PDB-F2</strain>
    </source>
</reference>
<accession>A0AAC9IW24</accession>
<evidence type="ECO:0000256" key="5">
    <source>
        <dbReference type="HAMAP-Rule" id="MF_01114"/>
    </source>
</evidence>
<evidence type="ECO:0000259" key="8">
    <source>
        <dbReference type="Pfam" id="PF21982"/>
    </source>
</evidence>
<dbReference type="KEGG" id="vhl:BME96_03235"/>
<name>A0AAC9IW24_VIRHA</name>
<dbReference type="InterPro" id="IPR003783">
    <property type="entry name" value="Regulatory_RecX"/>
</dbReference>
<sequence>MKISRITTQKKNKNRYNIFLDDGQKETYGFSVDEAILVEYQLRKNMGLDASTIEMLVQKDTIHKSYTQTINFLSYRMRTKKEIRDYLLKKEVDEEHIPVIMEKLEKENLIDDRQFADMFVRSRINTSSKGPMLIKKELIEKGVAADIAGQATESYSFEKQYEKVLKWINKRMNQKKKDSYRKQLQQAQANLVQKGFTQEVIQEAIANMEETKDGDAEWEAVLYQGEKLWHKHSRKEEGYYLRNKVKEGLYRKGFSLELINRFLDEKAEGE</sequence>
<evidence type="ECO:0000256" key="4">
    <source>
        <dbReference type="ARBA" id="ARBA00022490"/>
    </source>
</evidence>
<dbReference type="PANTHER" id="PTHR33602">
    <property type="entry name" value="REGULATORY PROTEIN RECX FAMILY PROTEIN"/>
    <property type="match status" value="1"/>
</dbReference>